<dbReference type="PANTHER" id="PTHR33112:SF10">
    <property type="entry name" value="TOL"/>
    <property type="match status" value="1"/>
</dbReference>
<dbReference type="InterPro" id="IPR010730">
    <property type="entry name" value="HET"/>
</dbReference>
<organism evidence="2 3">
    <name type="scientific">Thelonectria olida</name>
    <dbReference type="NCBI Taxonomy" id="1576542"/>
    <lineage>
        <taxon>Eukaryota</taxon>
        <taxon>Fungi</taxon>
        <taxon>Dikarya</taxon>
        <taxon>Ascomycota</taxon>
        <taxon>Pezizomycotina</taxon>
        <taxon>Sordariomycetes</taxon>
        <taxon>Hypocreomycetidae</taxon>
        <taxon>Hypocreales</taxon>
        <taxon>Nectriaceae</taxon>
        <taxon>Thelonectria</taxon>
    </lineage>
</organism>
<evidence type="ECO:0000313" key="3">
    <source>
        <dbReference type="Proteomes" id="UP000777438"/>
    </source>
</evidence>
<dbReference type="AlphaFoldDB" id="A0A9P8WBG6"/>
<dbReference type="Proteomes" id="UP000777438">
    <property type="component" value="Unassembled WGS sequence"/>
</dbReference>
<feature type="domain" description="Heterokaryon incompatibility" evidence="1">
    <location>
        <begin position="190"/>
        <end position="356"/>
    </location>
</feature>
<sequence length="696" mass="79422">MGLCRVCSEALMEVHFRSLRRPNVGFKVAHPQHHQHTRQACWICKEYSLWLEEDFPETFQTWKSGQLQSFFRQSTQTSTPKKDTWRIAILGLTLQPVGFSSQAELALDVRLLSVQEFESCTIPGVRTSDPAYRANLVGAWLNQCIGTHEKCVARRRRLAPWYPTRLLLLGPGYSDVRLIVSAEHHLQGPYMTLSHRWGSSMYTKLTSGTMEQFKNHIDIDDLPINFKETMHIALMAGVRYLWIDSLCIQQDEDKQDWKVEAQLMGKVYSHSLLNISATLAKDDTRSLFDQSDHPFHPMFLNLPCMRKVRVFQVGNPKAKLKRFQRRFQKTWIVDNDIWDDDVERAPLQTRGWVFQERFLAPRILHFGEQQLAWECHEISALEMFPKRVPPGMMRGLRSDIVDNDSAAQTSTDTDLLEFRRAWDQIVMKYTKTNLTFTKDKLIAFAGVAKAIEEARGDTYLAGLWKSTFISQLAWTRGRYDILHYPLESSFGRAPSWSWLSSDSDVLCPYPEKIRKHFATVARFPDSVSNGSSATVANGAVLLKGLLLRITGVEWDDDVMSEFTIGGFTLQEGISFTDTHLDLEGTKEQITERMKRGIALVPLFATDEHMQCIAIASIKTIAAGMPTAFCRVGACQVQYRKFHIHQGAIHPGWIEDPSTFFFQDGPSQSLLHPVARSLIESVELALTAGKQRLINLC</sequence>
<protein>
    <submittedName>
        <fullName evidence="2">Heterokaryon incompatibility protein-domain-containing protein</fullName>
    </submittedName>
</protein>
<evidence type="ECO:0000259" key="1">
    <source>
        <dbReference type="Pfam" id="PF06985"/>
    </source>
</evidence>
<dbReference type="PANTHER" id="PTHR33112">
    <property type="entry name" value="DOMAIN PROTEIN, PUTATIVE-RELATED"/>
    <property type="match status" value="1"/>
</dbReference>
<gene>
    <name evidence="2" type="ORF">B0T10DRAFT_294929</name>
</gene>
<reference evidence="2 3" key="1">
    <citation type="journal article" date="2021" name="Nat. Commun.">
        <title>Genetic determinants of endophytism in the Arabidopsis root mycobiome.</title>
        <authorList>
            <person name="Mesny F."/>
            <person name="Miyauchi S."/>
            <person name="Thiergart T."/>
            <person name="Pickel B."/>
            <person name="Atanasova L."/>
            <person name="Karlsson M."/>
            <person name="Huettel B."/>
            <person name="Barry K.W."/>
            <person name="Haridas S."/>
            <person name="Chen C."/>
            <person name="Bauer D."/>
            <person name="Andreopoulos W."/>
            <person name="Pangilinan J."/>
            <person name="LaButti K."/>
            <person name="Riley R."/>
            <person name="Lipzen A."/>
            <person name="Clum A."/>
            <person name="Drula E."/>
            <person name="Henrissat B."/>
            <person name="Kohler A."/>
            <person name="Grigoriev I.V."/>
            <person name="Martin F.M."/>
            <person name="Hacquard S."/>
        </authorList>
    </citation>
    <scope>NUCLEOTIDE SEQUENCE [LARGE SCALE GENOMIC DNA]</scope>
    <source>
        <strain evidence="2 3">MPI-CAGE-CH-0241</strain>
    </source>
</reference>
<comment type="caution">
    <text evidence="2">The sequence shown here is derived from an EMBL/GenBank/DDBJ whole genome shotgun (WGS) entry which is preliminary data.</text>
</comment>
<proteinExistence type="predicted"/>
<dbReference type="EMBL" id="JAGPYM010000007">
    <property type="protein sequence ID" value="KAH6892465.1"/>
    <property type="molecule type" value="Genomic_DNA"/>
</dbReference>
<keyword evidence="3" id="KW-1185">Reference proteome</keyword>
<dbReference type="Pfam" id="PF06985">
    <property type="entry name" value="HET"/>
    <property type="match status" value="1"/>
</dbReference>
<name>A0A9P8WBG6_9HYPO</name>
<accession>A0A9P8WBG6</accession>
<dbReference type="OrthoDB" id="5362512at2759"/>
<evidence type="ECO:0000313" key="2">
    <source>
        <dbReference type="EMBL" id="KAH6892465.1"/>
    </source>
</evidence>